<protein>
    <submittedName>
        <fullName evidence="2">Uncharacterized protein</fullName>
    </submittedName>
</protein>
<keyword evidence="3" id="KW-1185">Reference proteome</keyword>
<reference evidence="2 3" key="1">
    <citation type="journal article" date="2024" name="G3 (Bethesda)">
        <title>Genome assembly of Hibiscus sabdariffa L. provides insights into metabolisms of medicinal natural products.</title>
        <authorList>
            <person name="Kim T."/>
        </authorList>
    </citation>
    <scope>NUCLEOTIDE SEQUENCE [LARGE SCALE GENOMIC DNA]</scope>
    <source>
        <strain evidence="2">TK-2024</strain>
        <tissue evidence="2">Old leaves</tissue>
    </source>
</reference>
<gene>
    <name evidence="2" type="ORF">V6N11_006276</name>
</gene>
<sequence length="185" mass="21194">MRRSWLKLRNEVVIHEICWISRSRISRSVSFDSISGSMTPLELFDDKQSGVRSKSSRDGRVNIVIGSGPLKLQEEHFKDINLVRFPRTYGNRPRSPFPDKYMELSRVRFPNDDGIDPLKPQRERSNNSRPLHQLLRDPLKGVKAKEAVVYTCKERTSKATVTKTDAGCMTGQLVAFDSLRWDSAT</sequence>
<dbReference type="EMBL" id="JBBPBN010000021">
    <property type="protein sequence ID" value="KAK9015155.1"/>
    <property type="molecule type" value="Genomic_DNA"/>
</dbReference>
<feature type="region of interest" description="Disordered" evidence="1">
    <location>
        <begin position="111"/>
        <end position="132"/>
    </location>
</feature>
<organism evidence="2 3">
    <name type="scientific">Hibiscus sabdariffa</name>
    <name type="common">roselle</name>
    <dbReference type="NCBI Taxonomy" id="183260"/>
    <lineage>
        <taxon>Eukaryota</taxon>
        <taxon>Viridiplantae</taxon>
        <taxon>Streptophyta</taxon>
        <taxon>Embryophyta</taxon>
        <taxon>Tracheophyta</taxon>
        <taxon>Spermatophyta</taxon>
        <taxon>Magnoliopsida</taxon>
        <taxon>eudicotyledons</taxon>
        <taxon>Gunneridae</taxon>
        <taxon>Pentapetalae</taxon>
        <taxon>rosids</taxon>
        <taxon>malvids</taxon>
        <taxon>Malvales</taxon>
        <taxon>Malvaceae</taxon>
        <taxon>Malvoideae</taxon>
        <taxon>Hibiscus</taxon>
    </lineage>
</organism>
<evidence type="ECO:0000313" key="3">
    <source>
        <dbReference type="Proteomes" id="UP001396334"/>
    </source>
</evidence>
<comment type="caution">
    <text evidence="2">The sequence shown here is derived from an EMBL/GenBank/DDBJ whole genome shotgun (WGS) entry which is preliminary data.</text>
</comment>
<accession>A0ABR2RQM1</accession>
<proteinExistence type="predicted"/>
<evidence type="ECO:0000256" key="1">
    <source>
        <dbReference type="SAM" id="MobiDB-lite"/>
    </source>
</evidence>
<dbReference type="Proteomes" id="UP001396334">
    <property type="component" value="Unassembled WGS sequence"/>
</dbReference>
<name>A0ABR2RQM1_9ROSI</name>
<evidence type="ECO:0000313" key="2">
    <source>
        <dbReference type="EMBL" id="KAK9015155.1"/>
    </source>
</evidence>